<feature type="region of interest" description="Disordered" evidence="1">
    <location>
        <begin position="474"/>
        <end position="538"/>
    </location>
</feature>
<dbReference type="Gene3D" id="3.40.109.10">
    <property type="entry name" value="NADH Oxidase"/>
    <property type="match status" value="2"/>
</dbReference>
<comment type="caution">
    <text evidence="3">The sequence shown here is derived from an EMBL/GenBank/DDBJ whole genome shotgun (WGS) entry which is preliminary data.</text>
</comment>
<dbReference type="InterPro" id="IPR000415">
    <property type="entry name" value="Nitroreductase-like"/>
</dbReference>
<proteinExistence type="predicted"/>
<evidence type="ECO:0000256" key="1">
    <source>
        <dbReference type="SAM" id="MobiDB-lite"/>
    </source>
</evidence>
<name>A0ABD5WFE9_9EURY</name>
<keyword evidence="4" id="KW-1185">Reference proteome</keyword>
<dbReference type="NCBIfam" id="TIGR03605">
    <property type="entry name" value="antibiot_sagB"/>
    <property type="match status" value="1"/>
</dbReference>
<feature type="domain" description="Nitroreductase" evidence="2">
    <location>
        <begin position="158"/>
        <end position="347"/>
    </location>
</feature>
<dbReference type="AlphaFoldDB" id="A0ABD5WFE9"/>
<dbReference type="InterPro" id="IPR052544">
    <property type="entry name" value="Bacteriocin_Proc_Enz"/>
</dbReference>
<feature type="compositionally biased region" description="Basic and acidic residues" evidence="1">
    <location>
        <begin position="480"/>
        <end position="490"/>
    </location>
</feature>
<dbReference type="InterPro" id="IPR020051">
    <property type="entry name" value="SagB-type_dehydrogenase"/>
</dbReference>
<dbReference type="CDD" id="cd02142">
    <property type="entry name" value="McbC_SagB-like_oxidoreductase"/>
    <property type="match status" value="1"/>
</dbReference>
<reference evidence="3 4" key="1">
    <citation type="journal article" date="2019" name="Int. J. Syst. Evol. Microbiol.">
        <title>The Global Catalogue of Microorganisms (GCM) 10K type strain sequencing project: providing services to taxonomists for standard genome sequencing and annotation.</title>
        <authorList>
            <consortium name="The Broad Institute Genomics Platform"/>
            <consortium name="The Broad Institute Genome Sequencing Center for Infectious Disease"/>
            <person name="Wu L."/>
            <person name="Ma J."/>
        </authorList>
    </citation>
    <scope>NUCLEOTIDE SEQUENCE [LARGE SCALE GENOMIC DNA]</scope>
    <source>
        <strain evidence="3 4">DT72</strain>
    </source>
</reference>
<evidence type="ECO:0000313" key="4">
    <source>
        <dbReference type="Proteomes" id="UP001596407"/>
    </source>
</evidence>
<evidence type="ECO:0000313" key="3">
    <source>
        <dbReference type="EMBL" id="MFC7079361.1"/>
    </source>
</evidence>
<protein>
    <submittedName>
        <fullName evidence="3">SagB family peptide dehydrogenase</fullName>
    </submittedName>
</protein>
<accession>A0ABD5WFE9</accession>
<sequence length="708" mass="77337">MVRTNRTLRTRFPGVLTDSERPVIDVYDGESVSTRELTTPVTLSLLSFATEPRTLAEIDEHLRERSSLDADRRTALTASLRDDGILVAPGATPESAVEWVRRGWYGALYYHLQTRDDGPADGSAFDYPPTAAESPPGPRVALPDPEPLPDVPFADVLLSRRTCRDFDGTAISRQSLSTLLFHTFEPIRRVRSGDVEAATTDERLAVAGLAPFLVVNRGSDLDTGVYRYDPANHALFEVEGTALADDADGTAADAAVQRLVTGQPYIDGASMTLVLTFQIAHLQQSGNLSCLRNLFTTASASGHRLLLTAVGTGFEVFQTAAVSESVASELLGVDEFAHAPGYVLAVGQGRWTHDRRTANEPVPLARAPPRRHPRVTARRRLRQRVPEHLGPEGVPTANRRGRGYRQTVAGRTDGPTVRLRPRTRRVARRRSGRRGPAVGRRRVVGPRTGGGSMVRPRLDGRVPVLPAHARLPVHRRRGPRGRETARDVRDGGPPVAVRALPGRRDGDTPHPFSVEQSPSLSEVLHGSVGATGEPDDAPLSPEELSFLLYLALGQTGVGNYDSPLYHLQKPNPSGGGLHPTEGYLVVRDVDGIERGVYHYSVETHALERIAETDPDAVLDALFGSTPEPPSLVAFFTSVVERNMAKYRDPLVFRVLQHDVGHVLQTLACACAGLNRQFDFGRVERRRTLSERLGLDPLREPLFGYAIVD</sequence>
<dbReference type="PANTHER" id="PTHR43745:SF2">
    <property type="entry name" value="NITROREDUCTASE MJ1384-RELATED"/>
    <property type="match status" value="1"/>
</dbReference>
<dbReference type="SUPFAM" id="SSF55469">
    <property type="entry name" value="FMN-dependent nitroreductase-like"/>
    <property type="match status" value="1"/>
</dbReference>
<gene>
    <name evidence="3" type="ORF">ACFQJ6_03565</name>
</gene>
<dbReference type="InterPro" id="IPR029479">
    <property type="entry name" value="Nitroreductase"/>
</dbReference>
<dbReference type="EMBL" id="JBHSZH010000003">
    <property type="protein sequence ID" value="MFC7079361.1"/>
    <property type="molecule type" value="Genomic_DNA"/>
</dbReference>
<dbReference type="PANTHER" id="PTHR43745">
    <property type="entry name" value="NITROREDUCTASE MJ1384-RELATED"/>
    <property type="match status" value="1"/>
</dbReference>
<evidence type="ECO:0000259" key="2">
    <source>
        <dbReference type="Pfam" id="PF00881"/>
    </source>
</evidence>
<dbReference type="RefSeq" id="WP_382208851.1">
    <property type="nucleotide sequence ID" value="NZ_JBHSZH010000003.1"/>
</dbReference>
<organism evidence="3 4">
    <name type="scientific">Halorussus caseinilyticus</name>
    <dbReference type="NCBI Taxonomy" id="3034025"/>
    <lineage>
        <taxon>Archaea</taxon>
        <taxon>Methanobacteriati</taxon>
        <taxon>Methanobacteriota</taxon>
        <taxon>Stenosarchaea group</taxon>
        <taxon>Halobacteria</taxon>
        <taxon>Halobacteriales</taxon>
        <taxon>Haladaptataceae</taxon>
        <taxon>Halorussus</taxon>
    </lineage>
</organism>
<dbReference type="Proteomes" id="UP001596407">
    <property type="component" value="Unassembled WGS sequence"/>
</dbReference>
<feature type="region of interest" description="Disordered" evidence="1">
    <location>
        <begin position="424"/>
        <end position="458"/>
    </location>
</feature>
<dbReference type="Pfam" id="PF00881">
    <property type="entry name" value="Nitroreductase"/>
    <property type="match status" value="1"/>
</dbReference>
<feature type="compositionally biased region" description="Basic residues" evidence="1">
    <location>
        <begin position="424"/>
        <end position="444"/>
    </location>
</feature>